<dbReference type="InterPro" id="IPR007156">
    <property type="entry name" value="MamQ_LemA"/>
</dbReference>
<sequence>MKKLLSVILVIVAAMSLSSCSYNSMVKLDENVKAKWGAVQSDYQRRSDLIPNLVNTVKGAANFEKSTLTAVVEARAKATSVQVDPTKLTPESIKAFQASQGELSAALGKLISITENYPDLKSNSNFQNLQVQLEGTENRINVSRKDFNDAVQEYNSKIRSFPANLTAKMFGFSAKGYFTAEPGSDKAPKVEFN</sequence>
<keyword evidence="5" id="KW-0472">Membrane</keyword>
<gene>
    <name evidence="7" type="ORF">LX99_00678</name>
</gene>
<comment type="subcellular location">
    <subcellularLocation>
        <location evidence="1">Membrane</location>
        <topology evidence="1">Single-pass membrane protein</topology>
    </subcellularLocation>
</comment>
<evidence type="ECO:0000256" key="5">
    <source>
        <dbReference type="ARBA" id="ARBA00023136"/>
    </source>
</evidence>
<comment type="similarity">
    <text evidence="2">Belongs to the LemA family.</text>
</comment>
<dbReference type="PANTHER" id="PTHR34478">
    <property type="entry name" value="PROTEIN LEMA"/>
    <property type="match status" value="1"/>
</dbReference>
<dbReference type="AlphaFoldDB" id="A0A316HG64"/>
<dbReference type="Proteomes" id="UP000245678">
    <property type="component" value="Unassembled WGS sequence"/>
</dbReference>
<keyword evidence="8" id="KW-1185">Reference proteome</keyword>
<evidence type="ECO:0000256" key="1">
    <source>
        <dbReference type="ARBA" id="ARBA00004167"/>
    </source>
</evidence>
<dbReference type="InterPro" id="IPR023353">
    <property type="entry name" value="LemA-like_dom_sf"/>
</dbReference>
<feature type="chain" id="PRO_5016328931" evidence="6">
    <location>
        <begin position="22"/>
        <end position="193"/>
    </location>
</feature>
<evidence type="ECO:0000256" key="2">
    <source>
        <dbReference type="ARBA" id="ARBA00008854"/>
    </source>
</evidence>
<keyword evidence="6" id="KW-0732">Signal</keyword>
<accession>A0A316HG64</accession>
<protein>
    <submittedName>
        <fullName evidence="7">LemA protein</fullName>
    </submittedName>
</protein>
<evidence type="ECO:0000313" key="7">
    <source>
        <dbReference type="EMBL" id="PWK80214.1"/>
    </source>
</evidence>
<dbReference type="RefSeq" id="WP_031267646.1">
    <property type="nucleotide sequence ID" value="NZ_QGHA01000001.1"/>
</dbReference>
<evidence type="ECO:0000256" key="4">
    <source>
        <dbReference type="ARBA" id="ARBA00022989"/>
    </source>
</evidence>
<dbReference type="Gene3D" id="1.20.1440.20">
    <property type="entry name" value="LemA-like domain"/>
    <property type="match status" value="1"/>
</dbReference>
<evidence type="ECO:0000256" key="3">
    <source>
        <dbReference type="ARBA" id="ARBA00022692"/>
    </source>
</evidence>
<evidence type="ECO:0000313" key="8">
    <source>
        <dbReference type="Proteomes" id="UP000245678"/>
    </source>
</evidence>
<reference evidence="7 8" key="1">
    <citation type="submission" date="2018-05" db="EMBL/GenBank/DDBJ databases">
        <title>Genomic Encyclopedia of Archaeal and Bacterial Type Strains, Phase II (KMG-II): from individual species to whole genera.</title>
        <authorList>
            <person name="Goeker M."/>
        </authorList>
    </citation>
    <scope>NUCLEOTIDE SEQUENCE [LARGE SCALE GENOMIC DNA]</scope>
    <source>
        <strain evidence="7 8">DSM 19975</strain>
    </source>
</reference>
<organism evidence="7 8">
    <name type="scientific">Mucilaginibacter oryzae</name>
    <dbReference type="NCBI Taxonomy" id="468058"/>
    <lineage>
        <taxon>Bacteria</taxon>
        <taxon>Pseudomonadati</taxon>
        <taxon>Bacteroidota</taxon>
        <taxon>Sphingobacteriia</taxon>
        <taxon>Sphingobacteriales</taxon>
        <taxon>Sphingobacteriaceae</taxon>
        <taxon>Mucilaginibacter</taxon>
    </lineage>
</organism>
<keyword evidence="4" id="KW-1133">Transmembrane helix</keyword>
<feature type="signal peptide" evidence="6">
    <location>
        <begin position="1"/>
        <end position="21"/>
    </location>
</feature>
<dbReference type="SUPFAM" id="SSF140478">
    <property type="entry name" value="LemA-like"/>
    <property type="match status" value="1"/>
</dbReference>
<dbReference type="EMBL" id="QGHA01000001">
    <property type="protein sequence ID" value="PWK80214.1"/>
    <property type="molecule type" value="Genomic_DNA"/>
</dbReference>
<dbReference type="PANTHER" id="PTHR34478:SF2">
    <property type="entry name" value="MEMBRANE PROTEIN"/>
    <property type="match status" value="1"/>
</dbReference>
<dbReference type="GO" id="GO:0016020">
    <property type="term" value="C:membrane"/>
    <property type="evidence" value="ECO:0007669"/>
    <property type="project" value="UniProtKB-SubCell"/>
</dbReference>
<comment type="caution">
    <text evidence="7">The sequence shown here is derived from an EMBL/GenBank/DDBJ whole genome shotgun (WGS) entry which is preliminary data.</text>
</comment>
<name>A0A316HG64_9SPHI</name>
<proteinExistence type="inferred from homology"/>
<evidence type="ECO:0000256" key="6">
    <source>
        <dbReference type="SAM" id="SignalP"/>
    </source>
</evidence>
<dbReference type="Pfam" id="PF04011">
    <property type="entry name" value="LemA"/>
    <property type="match status" value="1"/>
</dbReference>
<keyword evidence="3" id="KW-0812">Transmembrane</keyword>
<dbReference type="PROSITE" id="PS51257">
    <property type="entry name" value="PROKAR_LIPOPROTEIN"/>
    <property type="match status" value="1"/>
</dbReference>